<accession>A0A4U6BV92</accession>
<proteinExistence type="predicted"/>
<evidence type="ECO:0000313" key="2">
    <source>
        <dbReference type="EMBL" id="TKT72804.1"/>
    </source>
</evidence>
<dbReference type="AlphaFoldDB" id="A0A4U6BV92"/>
<reference evidence="2" key="1">
    <citation type="submission" date="2019-04" db="EMBL/GenBank/DDBJ databases">
        <title>Whole genome sequencing of cave bacteria.</title>
        <authorList>
            <person name="Gan H.M."/>
            <person name="Barton H."/>
            <person name="Savka M.A."/>
        </authorList>
    </citation>
    <scope>NUCLEOTIDE SEQUENCE [LARGE SCALE GENOMIC DNA]</scope>
    <source>
        <strain evidence="2">LC387</strain>
    </source>
</reference>
<feature type="region of interest" description="Disordered" evidence="1">
    <location>
        <begin position="1"/>
        <end position="22"/>
    </location>
</feature>
<sequence length="60" mass="6434">MGISGFPQSPALAPSADARLPPVVSDDECLSRLARAVAEHDDRRLREVAQLIGRLAVPIE</sequence>
<dbReference type="EMBL" id="LBIA02000001">
    <property type="protein sequence ID" value="TKT72804.1"/>
    <property type="molecule type" value="Genomic_DNA"/>
</dbReference>
<dbReference type="OrthoDB" id="8129476at2"/>
<evidence type="ECO:0000313" key="3">
    <source>
        <dbReference type="Proteomes" id="UP000034832"/>
    </source>
</evidence>
<gene>
    <name evidence="2" type="ORF">YH63_016000</name>
</gene>
<name>A0A4U6BV92_9BRAD</name>
<evidence type="ECO:0000256" key="1">
    <source>
        <dbReference type="SAM" id="MobiDB-lite"/>
    </source>
</evidence>
<keyword evidence="3" id="KW-1185">Reference proteome</keyword>
<protein>
    <submittedName>
        <fullName evidence="2">Uncharacterized protein</fullName>
    </submittedName>
</protein>
<dbReference type="Proteomes" id="UP000034832">
    <property type="component" value="Unassembled WGS sequence"/>
</dbReference>
<comment type="caution">
    <text evidence="2">The sequence shown here is derived from an EMBL/GenBank/DDBJ whole genome shotgun (WGS) entry which is preliminary data.</text>
</comment>
<organism evidence="2 3">
    <name type="scientific">Afipia massiliensis</name>
    <dbReference type="NCBI Taxonomy" id="211460"/>
    <lineage>
        <taxon>Bacteria</taxon>
        <taxon>Pseudomonadati</taxon>
        <taxon>Pseudomonadota</taxon>
        <taxon>Alphaproteobacteria</taxon>
        <taxon>Hyphomicrobiales</taxon>
        <taxon>Nitrobacteraceae</taxon>
        <taxon>Afipia</taxon>
    </lineage>
</organism>
<dbReference type="RefSeq" id="WP_046826745.1">
    <property type="nucleotide sequence ID" value="NZ_LBIA02000001.1"/>
</dbReference>